<feature type="compositionally biased region" description="Low complexity" evidence="1">
    <location>
        <begin position="15"/>
        <end position="31"/>
    </location>
</feature>
<reference evidence="2" key="1">
    <citation type="submission" date="2023-10" db="EMBL/GenBank/DDBJ databases">
        <authorList>
            <person name="Chen Y."/>
            <person name="Shah S."/>
            <person name="Dougan E. K."/>
            <person name="Thang M."/>
            <person name="Chan C."/>
        </authorList>
    </citation>
    <scope>NUCLEOTIDE SEQUENCE [LARGE SCALE GENOMIC DNA]</scope>
</reference>
<sequence length="110" mass="11779">AESSTSASDQWEKQSTGSTGSKSSIGSMVSRFSSASSAMRRKLSLPGRGKSDADLWRAGDTCETVSRVTARKEEDISSDVVSEIQPGTTLWVLQAGENKRLRVTTKSGHI</sequence>
<protein>
    <submittedName>
        <fullName evidence="2">Uncharacterized protein</fullName>
    </submittedName>
</protein>
<evidence type="ECO:0000256" key="1">
    <source>
        <dbReference type="SAM" id="MobiDB-lite"/>
    </source>
</evidence>
<comment type="caution">
    <text evidence="2">The sequence shown here is derived from an EMBL/GenBank/DDBJ whole genome shotgun (WGS) entry which is preliminary data.</text>
</comment>
<evidence type="ECO:0000313" key="3">
    <source>
        <dbReference type="Proteomes" id="UP001189429"/>
    </source>
</evidence>
<name>A0ABN9Q953_9DINO</name>
<feature type="non-terminal residue" evidence="2">
    <location>
        <position position="1"/>
    </location>
</feature>
<organism evidence="2 3">
    <name type="scientific">Prorocentrum cordatum</name>
    <dbReference type="NCBI Taxonomy" id="2364126"/>
    <lineage>
        <taxon>Eukaryota</taxon>
        <taxon>Sar</taxon>
        <taxon>Alveolata</taxon>
        <taxon>Dinophyceae</taxon>
        <taxon>Prorocentrales</taxon>
        <taxon>Prorocentraceae</taxon>
        <taxon>Prorocentrum</taxon>
    </lineage>
</organism>
<dbReference type="Proteomes" id="UP001189429">
    <property type="component" value="Unassembled WGS sequence"/>
</dbReference>
<evidence type="ECO:0000313" key="2">
    <source>
        <dbReference type="EMBL" id="CAK0799899.1"/>
    </source>
</evidence>
<proteinExistence type="predicted"/>
<gene>
    <name evidence="2" type="ORF">PCOR1329_LOCUS8216</name>
</gene>
<feature type="region of interest" description="Disordered" evidence="1">
    <location>
        <begin position="36"/>
        <end position="55"/>
    </location>
</feature>
<keyword evidence="3" id="KW-1185">Reference proteome</keyword>
<feature type="region of interest" description="Disordered" evidence="1">
    <location>
        <begin position="1"/>
        <end position="31"/>
    </location>
</feature>
<dbReference type="EMBL" id="CAUYUJ010002240">
    <property type="protein sequence ID" value="CAK0799899.1"/>
    <property type="molecule type" value="Genomic_DNA"/>
</dbReference>
<accession>A0ABN9Q953</accession>